<feature type="region of interest" description="Disordered" evidence="2">
    <location>
        <begin position="777"/>
        <end position="810"/>
    </location>
</feature>
<feature type="compositionally biased region" description="Basic and acidic residues" evidence="2">
    <location>
        <begin position="455"/>
        <end position="465"/>
    </location>
</feature>
<feature type="region of interest" description="Disordered" evidence="2">
    <location>
        <begin position="593"/>
        <end position="757"/>
    </location>
</feature>
<feature type="compositionally biased region" description="Basic residues" evidence="2">
    <location>
        <begin position="1009"/>
        <end position="1022"/>
    </location>
</feature>
<feature type="compositionally biased region" description="Polar residues" evidence="2">
    <location>
        <begin position="111"/>
        <end position="124"/>
    </location>
</feature>
<feature type="compositionally biased region" description="Basic and acidic residues" evidence="2">
    <location>
        <begin position="614"/>
        <end position="631"/>
    </location>
</feature>
<feature type="compositionally biased region" description="Low complexity" evidence="2">
    <location>
        <begin position="154"/>
        <end position="176"/>
    </location>
</feature>
<evidence type="ECO:0000313" key="3">
    <source>
        <dbReference type="EMBL" id="CAB9526359.1"/>
    </source>
</evidence>
<feature type="compositionally biased region" description="Low complexity" evidence="2">
    <location>
        <begin position="741"/>
        <end position="750"/>
    </location>
</feature>
<dbReference type="Proteomes" id="UP001153069">
    <property type="component" value="Unassembled WGS sequence"/>
</dbReference>
<feature type="compositionally biased region" description="Acidic residues" evidence="2">
    <location>
        <begin position="495"/>
        <end position="511"/>
    </location>
</feature>
<protein>
    <submittedName>
        <fullName evidence="3">Uncharacterized protein</fullName>
    </submittedName>
</protein>
<feature type="region of interest" description="Disordered" evidence="2">
    <location>
        <begin position="822"/>
        <end position="867"/>
    </location>
</feature>
<sequence>MLFEEHPHLGKHDAEESPFESAAKKQRWENGQQNEDQESKDLLEWELQQEKWTEKTNTAILEDPKWQRVGIKAESQSSFSDEERQQQTMTALPSATLQPRGQLFQPGGTRPHNSPGRTLSQSGSAAPIYIEDQRLVQRPASPSMSVRSAHQLGAALSPNSARPASPSSSVRSASAYSRFHKQDPQYVFYPSTPNGGRHTNNWSSAEPASPYRETGAEPFPLENQLPMRVKPYSPVLSPVQPSSQMFPYGAVNRDEPASIDATFREDVAAKSPIASAYRDHQATPQTTPRGSSWIAGDQDQLDIMRNDDADQLEAEFARLESGRGRTAVGFPHVDDERDEHDAMHAVQSPKMGYELEELEKEYERLETRNNEVIHVGDEVLHMEDELLHVGDEIMHVEEKPGQLLEDPDDGVIHLEDQVSLGENEPQVHATEHHELAGGQEDPEGKTTESLSFGAEEQHGNKHEHSGYGIEDLEAEFDEALRRKEVLMRNCSMDSNEGEDDILGEIEEDEPKEDPPKKTAVRKSRWQEKLERFERRGLDPAESTSDVSRYPRLQQIRQRRRERLKALMTIRQERAEIWNTLEANWEHMENSMTRRMGTETKSRGQDPEPASGKHKSSDVRNEPTDASAHEQDDLMADDSLRLSASEEPISNEPEMVAFENAIEAVARAEEEDSPPDAPNDSYDTEIAQASAAMAELSVASPQEAGLSPKTAATMPMSPLSPTESHKSQKSQKTPKTPKSPKSPKSPGSPTSNAYPASPSSLLESIAFGATGKEQKDLMVASLQASNAGESEGKTSQKEDPPPSFGAYVSQSMSDVGTKVVRILSAVRSNEEPQQQPPIHQQGTDTVEEDTSQPTEEARDDDETSNGLGLDLIAGFEEDEDELHEQQGCVNPLQSLIGRPRRIVVEDVAGQGCINPFVTFGFEKATQMCGSQSAKSQNEKRKISGYIEQIPDTYSDIQDDVRQDELPRNQSEDDQKFSERLDGSLSQSDDRDMPPESMENSAVVAAPTPSKKSRRSKKNKHKKSTSAATKDGESNVGVDTFFTLVDDLLVNNILNIMDEKSVDKMAHTFGFD</sequence>
<dbReference type="AlphaFoldDB" id="A0A9N8EUQ1"/>
<feature type="compositionally biased region" description="Low complexity" evidence="2">
    <location>
        <begin position="831"/>
        <end position="840"/>
    </location>
</feature>
<feature type="region of interest" description="Disordered" evidence="2">
    <location>
        <begin position="964"/>
        <end position="1031"/>
    </location>
</feature>
<feature type="compositionally biased region" description="Polar residues" evidence="2">
    <location>
        <begin position="86"/>
        <end position="99"/>
    </location>
</feature>
<name>A0A9N8EUQ1_9STRA</name>
<reference evidence="3" key="1">
    <citation type="submission" date="2020-06" db="EMBL/GenBank/DDBJ databases">
        <authorList>
            <consortium name="Plant Systems Biology data submission"/>
        </authorList>
    </citation>
    <scope>NUCLEOTIDE SEQUENCE</scope>
    <source>
        <strain evidence="3">D6</strain>
    </source>
</reference>
<accession>A0A9N8EUQ1</accession>
<proteinExistence type="predicted"/>
<dbReference type="EMBL" id="CAICTM010001814">
    <property type="protein sequence ID" value="CAB9526359.1"/>
    <property type="molecule type" value="Genomic_DNA"/>
</dbReference>
<evidence type="ECO:0000313" key="4">
    <source>
        <dbReference type="Proteomes" id="UP001153069"/>
    </source>
</evidence>
<feature type="region of interest" description="Disordered" evidence="2">
    <location>
        <begin position="1"/>
        <end position="41"/>
    </location>
</feature>
<keyword evidence="4" id="KW-1185">Reference proteome</keyword>
<organism evidence="3 4">
    <name type="scientific">Seminavis robusta</name>
    <dbReference type="NCBI Taxonomy" id="568900"/>
    <lineage>
        <taxon>Eukaryota</taxon>
        <taxon>Sar</taxon>
        <taxon>Stramenopiles</taxon>
        <taxon>Ochrophyta</taxon>
        <taxon>Bacillariophyta</taxon>
        <taxon>Bacillariophyceae</taxon>
        <taxon>Bacillariophycidae</taxon>
        <taxon>Naviculales</taxon>
        <taxon>Naviculaceae</taxon>
        <taxon>Seminavis</taxon>
    </lineage>
</organism>
<feature type="region of interest" description="Disordered" evidence="2">
    <location>
        <begin position="426"/>
        <end position="468"/>
    </location>
</feature>
<feature type="compositionally biased region" description="Basic and acidic residues" evidence="2">
    <location>
        <begin position="595"/>
        <end position="605"/>
    </location>
</feature>
<feature type="compositionally biased region" description="Basic and acidic residues" evidence="2">
    <location>
        <begin position="964"/>
        <end position="992"/>
    </location>
</feature>
<comment type="caution">
    <text evidence="3">The sequence shown here is derived from an EMBL/GenBank/DDBJ whole genome shotgun (WGS) entry which is preliminary data.</text>
</comment>
<gene>
    <name evidence="3" type="ORF">SEMRO_1816_G299450.1</name>
</gene>
<feature type="coiled-coil region" evidence="1">
    <location>
        <begin position="348"/>
        <end position="375"/>
    </location>
</feature>
<evidence type="ECO:0000256" key="1">
    <source>
        <dbReference type="SAM" id="Coils"/>
    </source>
</evidence>
<keyword evidence="1" id="KW-0175">Coiled coil</keyword>
<feature type="region of interest" description="Disordered" evidence="2">
    <location>
        <begin position="493"/>
        <end position="526"/>
    </location>
</feature>
<feature type="region of interest" description="Disordered" evidence="2">
    <location>
        <begin position="68"/>
        <end position="176"/>
    </location>
</feature>
<evidence type="ECO:0000256" key="2">
    <source>
        <dbReference type="SAM" id="MobiDB-lite"/>
    </source>
</evidence>
<feature type="compositionally biased region" description="Basic and acidic residues" evidence="2">
    <location>
        <begin position="789"/>
        <end position="799"/>
    </location>
</feature>
<feature type="compositionally biased region" description="Basic and acidic residues" evidence="2">
    <location>
        <begin position="1"/>
        <end position="15"/>
    </location>
</feature>